<proteinExistence type="inferred from homology"/>
<evidence type="ECO:0000256" key="3">
    <source>
        <dbReference type="ARBA" id="ARBA00005404"/>
    </source>
</evidence>
<keyword evidence="11" id="KW-0520">NAD</keyword>
<keyword evidence="10" id="KW-0411">Iron-sulfur</keyword>
<dbReference type="InterPro" id="IPR036010">
    <property type="entry name" value="2Fe-2S_ferredoxin-like_sf"/>
</dbReference>
<evidence type="ECO:0000256" key="4">
    <source>
        <dbReference type="ARBA" id="ARBA00022485"/>
    </source>
</evidence>
<dbReference type="SMART" id="SM00929">
    <property type="entry name" value="NADH-G_4Fe-4S_3"/>
    <property type="match status" value="1"/>
</dbReference>
<dbReference type="GO" id="GO:0042773">
    <property type="term" value="P:ATP synthesis coupled electron transport"/>
    <property type="evidence" value="ECO:0007669"/>
    <property type="project" value="InterPro"/>
</dbReference>
<dbReference type="Pfam" id="PF10588">
    <property type="entry name" value="NADH-G_4Fe-4S_3"/>
    <property type="match status" value="1"/>
</dbReference>
<dbReference type="RefSeq" id="WP_172124694.1">
    <property type="nucleotide sequence ID" value="NZ_CP042652.1"/>
</dbReference>
<dbReference type="PROSITE" id="PS51669">
    <property type="entry name" value="4FE4S_MOW_BIS_MGD"/>
    <property type="match status" value="1"/>
</dbReference>
<evidence type="ECO:0000313" key="19">
    <source>
        <dbReference type="Proteomes" id="UP000503483"/>
    </source>
</evidence>
<evidence type="ECO:0000259" key="14">
    <source>
        <dbReference type="PROSITE" id="PS51085"/>
    </source>
</evidence>
<keyword evidence="6" id="KW-0874">Quinone</keyword>
<dbReference type="Gene3D" id="3.30.200.210">
    <property type="match status" value="1"/>
</dbReference>
<dbReference type="InterPro" id="IPR000283">
    <property type="entry name" value="NADH_UbQ_OxRdtase_75kDa_su_CS"/>
</dbReference>
<evidence type="ECO:0000256" key="12">
    <source>
        <dbReference type="ARBA" id="ARBA00023136"/>
    </source>
</evidence>
<dbReference type="SUPFAM" id="SSF53706">
    <property type="entry name" value="Formate dehydrogenase/DMSO reductase, domains 1-3"/>
    <property type="match status" value="1"/>
</dbReference>
<dbReference type="PROSITE" id="PS51839">
    <property type="entry name" value="4FE4S_HC3"/>
    <property type="match status" value="1"/>
</dbReference>
<organism evidence="18 19">
    <name type="scientific">Arcobacter acticola</name>
    <dbReference type="NCBI Taxonomy" id="1849015"/>
    <lineage>
        <taxon>Bacteria</taxon>
        <taxon>Pseudomonadati</taxon>
        <taxon>Campylobacterota</taxon>
        <taxon>Epsilonproteobacteria</taxon>
        <taxon>Campylobacterales</taxon>
        <taxon>Arcobacteraceae</taxon>
        <taxon>Arcobacter</taxon>
    </lineage>
</organism>
<dbReference type="GO" id="GO:0016491">
    <property type="term" value="F:oxidoreductase activity"/>
    <property type="evidence" value="ECO:0007669"/>
    <property type="project" value="InterPro"/>
</dbReference>
<dbReference type="InterPro" id="IPR001041">
    <property type="entry name" value="2Fe-2S_ferredoxin-type"/>
</dbReference>
<keyword evidence="7" id="KW-0479">Metal-binding</keyword>
<dbReference type="PROSITE" id="PS51379">
    <property type="entry name" value="4FE4S_FER_2"/>
    <property type="match status" value="1"/>
</dbReference>
<dbReference type="Proteomes" id="UP000503483">
    <property type="component" value="Chromosome"/>
</dbReference>
<dbReference type="AlphaFoldDB" id="A0A6M8E8Z9"/>
<dbReference type="GO" id="GO:0016020">
    <property type="term" value="C:membrane"/>
    <property type="evidence" value="ECO:0007669"/>
    <property type="project" value="UniProtKB-SubCell"/>
</dbReference>
<evidence type="ECO:0000256" key="5">
    <source>
        <dbReference type="ARBA" id="ARBA00022714"/>
    </source>
</evidence>
<dbReference type="PROSITE" id="PS51085">
    <property type="entry name" value="2FE2S_FER_2"/>
    <property type="match status" value="1"/>
</dbReference>
<evidence type="ECO:0000256" key="8">
    <source>
        <dbReference type="ARBA" id="ARBA00022967"/>
    </source>
</evidence>
<evidence type="ECO:0000256" key="10">
    <source>
        <dbReference type="ARBA" id="ARBA00023014"/>
    </source>
</evidence>
<comment type="similarity">
    <text evidence="3">Belongs to the complex I 75 kDa subunit family.</text>
</comment>
<dbReference type="FunFam" id="3.30.70.20:FF:000002">
    <property type="entry name" value="NADH-ubiquinone oxidoreductase 75 kDa subunit"/>
    <property type="match status" value="1"/>
</dbReference>
<dbReference type="GO" id="GO:0048038">
    <property type="term" value="F:quinone binding"/>
    <property type="evidence" value="ECO:0007669"/>
    <property type="project" value="UniProtKB-KW"/>
</dbReference>
<evidence type="ECO:0000256" key="6">
    <source>
        <dbReference type="ARBA" id="ARBA00022719"/>
    </source>
</evidence>
<keyword evidence="19" id="KW-1185">Reference proteome</keyword>
<evidence type="ECO:0000256" key="2">
    <source>
        <dbReference type="ARBA" id="ARBA00004370"/>
    </source>
</evidence>
<dbReference type="InterPro" id="IPR017896">
    <property type="entry name" value="4Fe4S_Fe-S-bd"/>
</dbReference>
<comment type="cofactor">
    <cofactor evidence="13">
        <name>[2Fe-2S] cluster</name>
        <dbReference type="ChEBI" id="CHEBI:190135"/>
    </cofactor>
</comment>
<dbReference type="InterPro" id="IPR006963">
    <property type="entry name" value="Mopterin_OxRdtase_4Fe-4S_dom"/>
</dbReference>
<keyword evidence="9" id="KW-0408">Iron</keyword>
<dbReference type="SUPFAM" id="SSF54862">
    <property type="entry name" value="4Fe-4S ferredoxins"/>
    <property type="match status" value="1"/>
</dbReference>
<evidence type="ECO:0000259" key="15">
    <source>
        <dbReference type="PROSITE" id="PS51379"/>
    </source>
</evidence>
<evidence type="ECO:0000256" key="9">
    <source>
        <dbReference type="ARBA" id="ARBA00023004"/>
    </source>
</evidence>
<evidence type="ECO:0000259" key="16">
    <source>
        <dbReference type="PROSITE" id="PS51669"/>
    </source>
</evidence>
<evidence type="ECO:0000256" key="11">
    <source>
        <dbReference type="ARBA" id="ARBA00023027"/>
    </source>
</evidence>
<dbReference type="SUPFAM" id="SSF54292">
    <property type="entry name" value="2Fe-2S ferredoxin-like"/>
    <property type="match status" value="1"/>
</dbReference>
<dbReference type="FunFam" id="3.10.20.740:FF:000004">
    <property type="entry name" value="NADH-quinone oxidoreductase"/>
    <property type="match status" value="1"/>
</dbReference>
<dbReference type="Pfam" id="PF13510">
    <property type="entry name" value="Fer2_4"/>
    <property type="match status" value="1"/>
</dbReference>
<dbReference type="InterPro" id="IPR054351">
    <property type="entry name" value="NADH_UbQ_OxRdtase_ferredoxin"/>
</dbReference>
<keyword evidence="5" id="KW-0001">2Fe-2S</keyword>
<dbReference type="KEGG" id="paco:AACT_0504"/>
<sequence>MSEIVDITINGAQMQAAKGSLLIDKLLDENIHIPHFCYHQALGKDGNCRMCMVEIEGQKRPQIACDTPVKAGMIVRTQGENIEKVRRDILELELINHPIDCPTCDQAGECKLQDYYMESGFYDSRVNVNAKNHARKRVDLGSNVMLDQERCVLCTRCVRFCSQITKTNELGVISRADHSVIGTFPGKPLDNPYAMNVIDICPVGALTNKDFRFKQRVWFLETFDAICNGCSKGCSIYVDHRKEKYKDDQIFRFRPKVNKNVNGHFICDEGRLSYTNEANNRFETPLVNKNETNVDNTITNMFKELTTNKNILFVLSANLSIEEMQNVKNLASKLNVDVSGYSPNTFDESFADDYLRTNDRTANRAAFKELQIDESKEYFDEKLNKASLVIIVENSYFENNANLLENKKVISLFSHHCMTIGYSNVAIPVASFYEKSGTYININGIKQKVISKMNKNNPMQSITTVIEDLKSMIEKGTV</sequence>
<dbReference type="Gene3D" id="3.30.70.20">
    <property type="match status" value="1"/>
</dbReference>
<dbReference type="CDD" id="cd00207">
    <property type="entry name" value="fer2"/>
    <property type="match status" value="1"/>
</dbReference>
<dbReference type="Pfam" id="PF04879">
    <property type="entry name" value="Molybdop_Fe4S4"/>
    <property type="match status" value="1"/>
</dbReference>
<feature type="domain" description="2Fe-2S ferredoxin-type" evidence="14">
    <location>
        <begin position="3"/>
        <end position="81"/>
    </location>
</feature>
<dbReference type="GO" id="GO:0046872">
    <property type="term" value="F:metal ion binding"/>
    <property type="evidence" value="ECO:0007669"/>
    <property type="project" value="UniProtKB-KW"/>
</dbReference>
<feature type="domain" description="4Fe-4S His(Cys)3-ligated-type" evidence="17">
    <location>
        <begin position="81"/>
        <end position="120"/>
    </location>
</feature>
<dbReference type="GO" id="GO:0008137">
    <property type="term" value="F:NADH dehydrogenase (ubiquinone) activity"/>
    <property type="evidence" value="ECO:0007669"/>
    <property type="project" value="InterPro"/>
</dbReference>
<dbReference type="PANTHER" id="PTHR43105">
    <property type="entry name" value="RESPIRATORY NITRATE REDUCTASE"/>
    <property type="match status" value="1"/>
</dbReference>
<dbReference type="PANTHER" id="PTHR43105:SF10">
    <property type="entry name" value="NADH-QUINONE OXIDOREDUCTASE SUBUNIT G"/>
    <property type="match status" value="1"/>
</dbReference>
<name>A0A6M8E8Z9_9BACT</name>
<dbReference type="Gene3D" id="3.10.20.740">
    <property type="match status" value="1"/>
</dbReference>
<dbReference type="EMBL" id="CP042652">
    <property type="protein sequence ID" value="QKE27713.1"/>
    <property type="molecule type" value="Genomic_DNA"/>
</dbReference>
<dbReference type="PROSITE" id="PS00641">
    <property type="entry name" value="COMPLEX1_75K_1"/>
    <property type="match status" value="1"/>
</dbReference>
<evidence type="ECO:0000313" key="18">
    <source>
        <dbReference type="EMBL" id="QKE27713.1"/>
    </source>
</evidence>
<evidence type="ECO:0000259" key="17">
    <source>
        <dbReference type="PROSITE" id="PS51839"/>
    </source>
</evidence>
<evidence type="ECO:0000256" key="1">
    <source>
        <dbReference type="ARBA" id="ARBA00001966"/>
    </source>
</evidence>
<dbReference type="PROSITE" id="PS00643">
    <property type="entry name" value="COMPLEX1_75K_3"/>
    <property type="match status" value="1"/>
</dbReference>
<dbReference type="InterPro" id="IPR019574">
    <property type="entry name" value="NADH_UbQ_OxRdtase_Gsu_4Fe4S-bd"/>
</dbReference>
<evidence type="ECO:0000256" key="13">
    <source>
        <dbReference type="ARBA" id="ARBA00034078"/>
    </source>
</evidence>
<feature type="domain" description="4Fe-4S ferredoxin-type" evidence="15">
    <location>
        <begin position="142"/>
        <end position="170"/>
    </location>
</feature>
<reference evidence="18 19" key="1">
    <citation type="submission" date="2019-08" db="EMBL/GenBank/DDBJ databases">
        <title>Complete genome sequence of Arcobacter acticola.</title>
        <authorList>
            <person name="Miller W."/>
        </authorList>
    </citation>
    <scope>NUCLEOTIDE SEQUENCE [LARGE SCALE GENOMIC DNA]</scope>
    <source>
        <strain evidence="18 19">KCTC 52212</strain>
    </source>
</reference>
<accession>A0A6M8E8Z9</accession>
<comment type="subcellular location">
    <subcellularLocation>
        <location evidence="2">Membrane</location>
    </subcellularLocation>
</comment>
<dbReference type="GO" id="GO:0051537">
    <property type="term" value="F:2 iron, 2 sulfur cluster binding"/>
    <property type="evidence" value="ECO:0007669"/>
    <property type="project" value="UniProtKB-KW"/>
</dbReference>
<gene>
    <name evidence="18" type="primary">nuoG</name>
    <name evidence="18" type="ORF">AACT_0504</name>
</gene>
<dbReference type="InterPro" id="IPR050123">
    <property type="entry name" value="Prok_molybdopt-oxidoreductase"/>
</dbReference>
<keyword evidence="12" id="KW-0472">Membrane</keyword>
<keyword evidence="4" id="KW-0004">4Fe-4S</keyword>
<protein>
    <submittedName>
        <fullName evidence="18">NADH:quinone oxidoreductase I, chain G</fullName>
    </submittedName>
</protein>
<dbReference type="Pfam" id="PF22117">
    <property type="entry name" value="Fer4_Nqo3"/>
    <property type="match status" value="1"/>
</dbReference>
<dbReference type="GO" id="GO:0051539">
    <property type="term" value="F:4 iron, 4 sulfur cluster binding"/>
    <property type="evidence" value="ECO:0007669"/>
    <property type="project" value="UniProtKB-KW"/>
</dbReference>
<keyword evidence="8" id="KW-1278">Translocase</keyword>
<feature type="domain" description="4Fe-4S Mo/W bis-MGD-type" evidence="16">
    <location>
        <begin position="220"/>
        <end position="281"/>
    </location>
</feature>
<evidence type="ECO:0000256" key="7">
    <source>
        <dbReference type="ARBA" id="ARBA00022723"/>
    </source>
</evidence>
<comment type="cofactor">
    <cofactor evidence="1">
        <name>[4Fe-4S] cluster</name>
        <dbReference type="ChEBI" id="CHEBI:49883"/>
    </cofactor>
</comment>